<name>H2ZNF3_CIOSA</name>
<reference evidence="13" key="2">
    <citation type="submission" date="2025-08" db="UniProtKB">
        <authorList>
            <consortium name="Ensembl"/>
        </authorList>
    </citation>
    <scope>IDENTIFICATION</scope>
</reference>
<reference evidence="13" key="3">
    <citation type="submission" date="2025-09" db="UniProtKB">
        <authorList>
            <consortium name="Ensembl"/>
        </authorList>
    </citation>
    <scope>IDENTIFICATION</scope>
</reference>
<evidence type="ECO:0000256" key="4">
    <source>
        <dbReference type="ARBA" id="ARBA00022705"/>
    </source>
</evidence>
<dbReference type="Ensembl" id="ENSCSAVT00000019326.1">
    <property type="protein sequence ID" value="ENSCSAVP00000019119.1"/>
    <property type="gene ID" value="ENSCSAVG00000011226.1"/>
</dbReference>
<evidence type="ECO:0000256" key="3">
    <source>
        <dbReference type="ARBA" id="ARBA00019081"/>
    </source>
</evidence>
<keyword evidence="14" id="KW-1185">Reference proteome</keyword>
<dbReference type="InterPro" id="IPR027417">
    <property type="entry name" value="P-loop_NTPase"/>
</dbReference>
<feature type="domain" description="Cdc6 C-terminal" evidence="12">
    <location>
        <begin position="247"/>
        <end position="327"/>
    </location>
</feature>
<reference evidence="14" key="1">
    <citation type="submission" date="2003-08" db="EMBL/GenBank/DDBJ databases">
        <authorList>
            <person name="Birren B."/>
            <person name="Nusbaum C."/>
            <person name="Abebe A."/>
            <person name="Abouelleil A."/>
            <person name="Adekoya E."/>
            <person name="Ait-zahra M."/>
            <person name="Allen N."/>
            <person name="Allen T."/>
            <person name="An P."/>
            <person name="Anderson M."/>
            <person name="Anderson S."/>
            <person name="Arachchi H."/>
            <person name="Armbruster J."/>
            <person name="Bachantsang P."/>
            <person name="Baldwin J."/>
            <person name="Barry A."/>
            <person name="Bayul T."/>
            <person name="Blitshsteyn B."/>
            <person name="Bloom T."/>
            <person name="Blye J."/>
            <person name="Boguslavskiy L."/>
            <person name="Borowsky M."/>
            <person name="Boukhgalter B."/>
            <person name="Brunache A."/>
            <person name="Butler J."/>
            <person name="Calixte N."/>
            <person name="Calvo S."/>
            <person name="Camarata J."/>
            <person name="Campo K."/>
            <person name="Chang J."/>
            <person name="Cheshatsang Y."/>
            <person name="Citroen M."/>
            <person name="Collymore A."/>
            <person name="Considine T."/>
            <person name="Cook A."/>
            <person name="Cooke P."/>
            <person name="Corum B."/>
            <person name="Cuomo C."/>
            <person name="David R."/>
            <person name="Dawoe T."/>
            <person name="Degray S."/>
            <person name="Dodge S."/>
            <person name="Dooley K."/>
            <person name="Dorje P."/>
            <person name="Dorjee K."/>
            <person name="Dorris L."/>
            <person name="Duffey N."/>
            <person name="Dupes A."/>
            <person name="Elkins T."/>
            <person name="Engels R."/>
            <person name="Erickson J."/>
            <person name="Farina A."/>
            <person name="Faro S."/>
            <person name="Ferreira P."/>
            <person name="Fischer H."/>
            <person name="Fitzgerald M."/>
            <person name="Foley K."/>
            <person name="Gage D."/>
            <person name="Galagan J."/>
            <person name="Gearin G."/>
            <person name="Gnerre S."/>
            <person name="Gnirke A."/>
            <person name="Goyette A."/>
            <person name="Graham J."/>
            <person name="Grandbois E."/>
            <person name="Gyaltsen K."/>
            <person name="Hafez N."/>
            <person name="Hagopian D."/>
            <person name="Hagos B."/>
            <person name="Hall J."/>
            <person name="Hatcher B."/>
            <person name="Heller A."/>
            <person name="Higgins H."/>
            <person name="Honan T."/>
            <person name="Horn A."/>
            <person name="Houde N."/>
            <person name="Hughes L."/>
            <person name="Hulme W."/>
            <person name="Husby E."/>
            <person name="Iliev I."/>
            <person name="Jaffe D."/>
            <person name="Jones C."/>
            <person name="Kamal M."/>
            <person name="Kamat A."/>
            <person name="Kamvysselis M."/>
            <person name="Karlsson E."/>
            <person name="Kells C."/>
            <person name="Kieu A."/>
            <person name="Kisner P."/>
            <person name="Kodira C."/>
            <person name="Kulbokas E."/>
            <person name="Labutti K."/>
            <person name="Lama D."/>
            <person name="Landers T."/>
            <person name="Leger J."/>
            <person name="Levine S."/>
            <person name="Lewis D."/>
            <person name="Lewis T."/>
            <person name="Lindblad-toh K."/>
            <person name="Liu X."/>
            <person name="Lokyitsang T."/>
            <person name="Lokyitsang Y."/>
            <person name="Lucien O."/>
            <person name="Lui A."/>
            <person name="Ma L.J."/>
            <person name="Mabbitt R."/>
            <person name="Macdonald J."/>
            <person name="Maclean C."/>
            <person name="Major J."/>
            <person name="Manning J."/>
            <person name="Marabella R."/>
            <person name="Maru K."/>
            <person name="Matthews C."/>
            <person name="Mauceli E."/>
            <person name="Mccarthy M."/>
            <person name="Mcdonough S."/>
            <person name="Mcghee T."/>
            <person name="Meldrim J."/>
            <person name="Meneus L."/>
            <person name="Mesirov J."/>
            <person name="Mihalev A."/>
            <person name="Mihova T."/>
            <person name="Mikkelsen T."/>
            <person name="Mlenga V."/>
            <person name="Moru K."/>
            <person name="Mozes J."/>
            <person name="Mulrain L."/>
            <person name="Munson G."/>
            <person name="Naylor J."/>
            <person name="Newes C."/>
            <person name="Nguyen C."/>
            <person name="Nguyen N."/>
            <person name="Nguyen T."/>
            <person name="Nicol R."/>
            <person name="Nielsen C."/>
            <person name="Nizzari M."/>
            <person name="Norbu C."/>
            <person name="Norbu N."/>
            <person name="O'donnell P."/>
            <person name="Okoawo O."/>
            <person name="O'leary S."/>
            <person name="Omotosho B."/>
            <person name="O'neill K."/>
            <person name="Osman S."/>
            <person name="Parker S."/>
            <person name="Perrin D."/>
            <person name="Phunkhang P."/>
            <person name="Piqani B."/>
            <person name="Purcell S."/>
            <person name="Rachupka T."/>
            <person name="Ramasamy U."/>
            <person name="Rameau R."/>
            <person name="Ray V."/>
            <person name="Raymond C."/>
            <person name="Retta R."/>
            <person name="Richardson S."/>
            <person name="Rise C."/>
            <person name="Rodriguez J."/>
            <person name="Rogers J."/>
            <person name="Rogov P."/>
            <person name="Rutman M."/>
            <person name="Schupbach R."/>
            <person name="Seaman C."/>
            <person name="Settipalli S."/>
            <person name="Sharpe T."/>
            <person name="Sheridan J."/>
            <person name="Sherpa N."/>
            <person name="Shi J."/>
            <person name="Smirnov S."/>
            <person name="Smith C."/>
            <person name="Sougnez C."/>
            <person name="Spencer B."/>
            <person name="Stalker J."/>
            <person name="Stange-thomann N."/>
            <person name="Stavropoulos S."/>
            <person name="Stetson K."/>
            <person name="Stone C."/>
            <person name="Stone S."/>
            <person name="Stubbs M."/>
            <person name="Talamas J."/>
            <person name="Tchuinga P."/>
            <person name="Tenzing P."/>
            <person name="Tesfaye S."/>
            <person name="Theodore J."/>
            <person name="Thoulutsang Y."/>
            <person name="Topham K."/>
            <person name="Towey S."/>
            <person name="Tsamla T."/>
            <person name="Tsomo N."/>
            <person name="Vallee D."/>
            <person name="Vassiliev H."/>
            <person name="Venkataraman V."/>
            <person name="Vinson J."/>
            <person name="Vo A."/>
            <person name="Wade C."/>
            <person name="Wang S."/>
            <person name="Wangchuk T."/>
            <person name="Wangdi T."/>
            <person name="Whittaker C."/>
            <person name="Wilkinson J."/>
            <person name="Wu Y."/>
            <person name="Wyman D."/>
            <person name="Yadav S."/>
            <person name="Yang S."/>
            <person name="Yang X."/>
            <person name="Yeager S."/>
            <person name="Yee E."/>
            <person name="Young G."/>
            <person name="Zainoun J."/>
            <person name="Zembeck L."/>
            <person name="Zimmer A."/>
            <person name="Zody M."/>
            <person name="Lander E."/>
        </authorList>
    </citation>
    <scope>NUCLEOTIDE SEQUENCE [LARGE SCALE GENOMIC DNA]</scope>
</reference>
<comment type="subunit">
    <text evidence="11">ORC is composed of six subunits.</text>
</comment>
<accession>H2ZNF3</accession>
<dbReference type="InterPro" id="IPR036390">
    <property type="entry name" value="WH_DNA-bd_sf"/>
</dbReference>
<evidence type="ECO:0000256" key="11">
    <source>
        <dbReference type="RuleBase" id="RU365058"/>
    </source>
</evidence>
<evidence type="ECO:0000256" key="9">
    <source>
        <dbReference type="ARBA" id="ARBA00023125"/>
    </source>
</evidence>
<keyword evidence="7 11" id="KW-0067">ATP-binding</keyword>
<dbReference type="SUPFAM" id="SSF52540">
    <property type="entry name" value="P-loop containing nucleoside triphosphate hydrolases"/>
    <property type="match status" value="1"/>
</dbReference>
<dbReference type="InParanoid" id="H2ZNF3"/>
<dbReference type="GO" id="GO:0033314">
    <property type="term" value="P:mitotic DNA replication checkpoint signaling"/>
    <property type="evidence" value="ECO:0007669"/>
    <property type="project" value="TreeGrafter"/>
</dbReference>
<dbReference type="GO" id="GO:0005664">
    <property type="term" value="C:nuclear origin of replication recognition complex"/>
    <property type="evidence" value="ECO:0007669"/>
    <property type="project" value="TreeGrafter"/>
</dbReference>
<comment type="function">
    <text evidence="11">Component of the origin recognition complex (ORC) that binds origins of replication. DNA-binding is ATP-dependent, however specific DNA sequences that define origins of replication have not been identified so far. ORC is required to assemble the pre-replication complex necessary to initiate DNA replication.</text>
</comment>
<evidence type="ECO:0000313" key="14">
    <source>
        <dbReference type="Proteomes" id="UP000007875"/>
    </source>
</evidence>
<dbReference type="InterPro" id="IPR003959">
    <property type="entry name" value="ATPase_AAA_core"/>
</dbReference>
<sequence>MYISGVPGTGKTATVMEVVSALRQSVDDGDLEDFDYVDVNGMRLTEPHQIYVQILKKLQGLKATPNHAAQLLTQRFNQRGKKTVLLLVDELDLLWTKKQDVMYHLFDWPSHRHARLIVVAIANTMDLPERIMMSRVSSRLGLTRLSFLPYNFKQLQSIVSSRLSGIEAFDGDAVQLVARKVAAVSGDARRCLDVCRRAVEIASQQNRLKKAMKLTTIEHVHEALQEMFSSPMIMFIRNASTQEKMFLRSVVAEFRRSGLEEATIGQVLHHHNAITKLDGLQPVSVTSIIKVCNSLATARVLMLEMGRYDLYARLRLNVSIDDVLFALNSDV</sequence>
<evidence type="ECO:0000256" key="7">
    <source>
        <dbReference type="ARBA" id="ARBA00022840"/>
    </source>
</evidence>
<dbReference type="HOGENOM" id="CLU_012774_5_1_1"/>
<evidence type="ECO:0000256" key="8">
    <source>
        <dbReference type="ARBA" id="ARBA00022842"/>
    </source>
</evidence>
<dbReference type="eggNOG" id="KOG1514">
    <property type="taxonomic scope" value="Eukaryota"/>
</dbReference>
<keyword evidence="8" id="KW-0460">Magnesium</keyword>
<dbReference type="AlphaFoldDB" id="H2ZNF3"/>
<evidence type="ECO:0000256" key="10">
    <source>
        <dbReference type="ARBA" id="ARBA00023242"/>
    </source>
</evidence>
<evidence type="ECO:0000256" key="1">
    <source>
        <dbReference type="ARBA" id="ARBA00004123"/>
    </source>
</evidence>
<protein>
    <recommendedName>
        <fullName evidence="3 11">Origin recognition complex subunit 1</fullName>
    </recommendedName>
</protein>
<dbReference type="SMART" id="SM01074">
    <property type="entry name" value="Cdc6_C"/>
    <property type="match status" value="1"/>
</dbReference>
<dbReference type="FunFam" id="1.10.8.60:FF:000062">
    <property type="entry name" value="Origin recognition complex subunit 1"/>
    <property type="match status" value="1"/>
</dbReference>
<comment type="similarity">
    <text evidence="2 11">Belongs to the ORC1 family.</text>
</comment>
<dbReference type="InterPro" id="IPR015163">
    <property type="entry name" value="Cdc6_C"/>
</dbReference>
<dbReference type="GeneTree" id="ENSGT00530000063498"/>
<dbReference type="PANTHER" id="PTHR10763">
    <property type="entry name" value="CELL DIVISION CONTROL PROTEIN 6-RELATED"/>
    <property type="match status" value="1"/>
</dbReference>
<dbReference type="FunFam" id="3.40.50.300:FF:000199">
    <property type="entry name" value="Origin recognition complex subunit 1"/>
    <property type="match status" value="1"/>
</dbReference>
<evidence type="ECO:0000313" key="13">
    <source>
        <dbReference type="Ensembl" id="ENSCSAVP00000019119.1"/>
    </source>
</evidence>
<keyword evidence="4 11" id="KW-0235">DNA replication</keyword>
<dbReference type="GO" id="GO:0005524">
    <property type="term" value="F:ATP binding"/>
    <property type="evidence" value="ECO:0007669"/>
    <property type="project" value="UniProtKB-KW"/>
</dbReference>
<dbReference type="PANTHER" id="PTHR10763:SF23">
    <property type="entry name" value="ORIGIN RECOGNITION COMPLEX SUBUNIT 1"/>
    <property type="match status" value="1"/>
</dbReference>
<keyword evidence="9 11" id="KW-0238">DNA-binding</keyword>
<dbReference type="Gene3D" id="3.40.50.300">
    <property type="entry name" value="P-loop containing nucleotide triphosphate hydrolases"/>
    <property type="match status" value="1"/>
</dbReference>
<evidence type="ECO:0000256" key="6">
    <source>
        <dbReference type="ARBA" id="ARBA00022741"/>
    </source>
</evidence>
<evidence type="ECO:0000259" key="12">
    <source>
        <dbReference type="SMART" id="SM01074"/>
    </source>
</evidence>
<evidence type="ECO:0000256" key="5">
    <source>
        <dbReference type="ARBA" id="ARBA00022723"/>
    </source>
</evidence>
<evidence type="ECO:0000256" key="2">
    <source>
        <dbReference type="ARBA" id="ARBA00008398"/>
    </source>
</evidence>
<dbReference type="GO" id="GO:0016887">
    <property type="term" value="F:ATP hydrolysis activity"/>
    <property type="evidence" value="ECO:0007669"/>
    <property type="project" value="InterPro"/>
</dbReference>
<dbReference type="OMA" id="KHAMAHA"/>
<dbReference type="GO" id="GO:0003688">
    <property type="term" value="F:DNA replication origin binding"/>
    <property type="evidence" value="ECO:0007669"/>
    <property type="project" value="TreeGrafter"/>
</dbReference>
<dbReference type="Gene3D" id="1.10.8.60">
    <property type="match status" value="1"/>
</dbReference>
<dbReference type="GO" id="GO:0006270">
    <property type="term" value="P:DNA replication initiation"/>
    <property type="evidence" value="ECO:0007669"/>
    <property type="project" value="TreeGrafter"/>
</dbReference>
<dbReference type="InterPro" id="IPR041083">
    <property type="entry name" value="AAA_lid_10"/>
</dbReference>
<organism evidence="13 14">
    <name type="scientific">Ciona savignyi</name>
    <name type="common">Pacific transparent sea squirt</name>
    <dbReference type="NCBI Taxonomy" id="51511"/>
    <lineage>
        <taxon>Eukaryota</taxon>
        <taxon>Metazoa</taxon>
        <taxon>Chordata</taxon>
        <taxon>Tunicata</taxon>
        <taxon>Ascidiacea</taxon>
        <taxon>Phlebobranchia</taxon>
        <taxon>Cionidae</taxon>
        <taxon>Ciona</taxon>
    </lineage>
</organism>
<dbReference type="STRING" id="51511.ENSCSAVP00000019119"/>
<dbReference type="Pfam" id="PF17872">
    <property type="entry name" value="AAA_lid_10"/>
    <property type="match status" value="1"/>
</dbReference>
<dbReference type="InterPro" id="IPR050311">
    <property type="entry name" value="ORC1/CDC6"/>
</dbReference>
<comment type="subcellular location">
    <subcellularLocation>
        <location evidence="1 11">Nucleus</location>
    </subcellularLocation>
</comment>
<dbReference type="Pfam" id="PF00004">
    <property type="entry name" value="AAA"/>
    <property type="match status" value="1"/>
</dbReference>
<keyword evidence="10 11" id="KW-0539">Nucleus</keyword>
<dbReference type="Pfam" id="PF09079">
    <property type="entry name" value="WHD_Cdc6"/>
    <property type="match status" value="1"/>
</dbReference>
<keyword evidence="5" id="KW-0479">Metal-binding</keyword>
<keyword evidence="6 11" id="KW-0547">Nucleotide-binding</keyword>
<dbReference type="SUPFAM" id="SSF46785">
    <property type="entry name" value="Winged helix' DNA-binding domain"/>
    <property type="match status" value="1"/>
</dbReference>
<dbReference type="CDD" id="cd08768">
    <property type="entry name" value="Cdc6_C"/>
    <property type="match status" value="1"/>
</dbReference>
<dbReference type="Proteomes" id="UP000007875">
    <property type="component" value="Unassembled WGS sequence"/>
</dbReference>
<proteinExistence type="inferred from homology"/>
<dbReference type="GO" id="GO:0046872">
    <property type="term" value="F:metal ion binding"/>
    <property type="evidence" value="ECO:0007669"/>
    <property type="project" value="UniProtKB-KW"/>
</dbReference>